<feature type="transmembrane region" description="Helical" evidence="1">
    <location>
        <begin position="35"/>
        <end position="56"/>
    </location>
</feature>
<reference evidence="2" key="1">
    <citation type="submission" date="2022-12" db="EMBL/GenBank/DDBJ databases">
        <title>Polyphasic identification of a Novel Hot-Spring Cyanobacterium Ocullathermofonsia sinensis gen nov. sp. nov. and Genomic Insights on its Adaptations to the Thermal Habitat.</title>
        <authorList>
            <person name="Daroch M."/>
            <person name="Tang J."/>
            <person name="Jiang Y."/>
        </authorList>
    </citation>
    <scope>NUCLEOTIDE SEQUENCE</scope>
    <source>
        <strain evidence="2">PKUAC-SCTA174</strain>
    </source>
</reference>
<evidence type="ECO:0000313" key="3">
    <source>
        <dbReference type="Proteomes" id="UP001163152"/>
    </source>
</evidence>
<keyword evidence="1" id="KW-0472">Membrane</keyword>
<evidence type="ECO:0008006" key="4">
    <source>
        <dbReference type="Google" id="ProtNLM"/>
    </source>
</evidence>
<keyword evidence="1" id="KW-1133">Transmembrane helix</keyword>
<keyword evidence="1" id="KW-0812">Transmembrane</keyword>
<evidence type="ECO:0000256" key="1">
    <source>
        <dbReference type="SAM" id="Phobius"/>
    </source>
</evidence>
<dbReference type="EMBL" id="CP113797">
    <property type="protein sequence ID" value="WAL59792.1"/>
    <property type="molecule type" value="Genomic_DNA"/>
</dbReference>
<feature type="transmembrane region" description="Helical" evidence="1">
    <location>
        <begin position="68"/>
        <end position="91"/>
    </location>
</feature>
<dbReference type="KEGG" id="tsin:OXH18_21870"/>
<name>A0A9E9C9M6_9CYAN</name>
<dbReference type="RefSeq" id="WP_268609594.1">
    <property type="nucleotide sequence ID" value="NZ_CP113797.1"/>
</dbReference>
<gene>
    <name evidence="2" type="ORF">OXH18_21870</name>
</gene>
<proteinExistence type="predicted"/>
<dbReference type="AlphaFoldDB" id="A0A9E9C9M6"/>
<sequence>MVNSDTPLNGFKVIENGSERRILYRECFGMSRIDIPVLVLISGLVWGYISITWQGLFSRDWPETLPEVRFAIVFGLVIAGFFLFTVLWPLFGVSEYRITPNYLIIRRHIFGILWQYRRIPRCQIRGIHRFTAPPTRYSPELHTVYVVVGNRRTRLMTQWSQKAEYVNWLHTTLSSL</sequence>
<accession>A0A9E9C9M6</accession>
<dbReference type="Proteomes" id="UP001163152">
    <property type="component" value="Chromosome"/>
</dbReference>
<evidence type="ECO:0000313" key="2">
    <source>
        <dbReference type="EMBL" id="WAL59792.1"/>
    </source>
</evidence>
<keyword evidence="3" id="KW-1185">Reference proteome</keyword>
<organism evidence="2 3">
    <name type="scientific">Thermocoleostomius sinensis A174</name>
    <dbReference type="NCBI Taxonomy" id="2016057"/>
    <lineage>
        <taxon>Bacteria</taxon>
        <taxon>Bacillati</taxon>
        <taxon>Cyanobacteriota</taxon>
        <taxon>Cyanophyceae</taxon>
        <taxon>Oculatellales</taxon>
        <taxon>Oculatellaceae</taxon>
        <taxon>Thermocoleostomius</taxon>
    </lineage>
</organism>
<protein>
    <recommendedName>
        <fullName evidence="4">PH domain-containing protein</fullName>
    </recommendedName>
</protein>